<sequence length="73" mass="8422">REAPPDAEWWDRSLLPNKTYDDLKTGLETLHIRDNDSPITIYIQHPIPLPPPGDKNKVEAKPLKLTTKEMHPK</sequence>
<dbReference type="Proteomes" id="UP000789525">
    <property type="component" value="Unassembled WGS sequence"/>
</dbReference>
<gene>
    <name evidence="1" type="ORF">ACOLOM_LOCUS9735</name>
</gene>
<reference evidence="1" key="1">
    <citation type="submission" date="2021-06" db="EMBL/GenBank/DDBJ databases">
        <authorList>
            <person name="Kallberg Y."/>
            <person name="Tangrot J."/>
            <person name="Rosling A."/>
        </authorList>
    </citation>
    <scope>NUCLEOTIDE SEQUENCE</scope>
    <source>
        <strain evidence="1">CL356</strain>
    </source>
</reference>
<feature type="non-terminal residue" evidence="1">
    <location>
        <position position="1"/>
    </location>
</feature>
<proteinExistence type="predicted"/>
<keyword evidence="2" id="KW-1185">Reference proteome</keyword>
<evidence type="ECO:0000313" key="2">
    <source>
        <dbReference type="Proteomes" id="UP000789525"/>
    </source>
</evidence>
<evidence type="ECO:0000313" key="1">
    <source>
        <dbReference type="EMBL" id="CAG8689153.1"/>
    </source>
</evidence>
<organism evidence="1 2">
    <name type="scientific">Acaulospora colombiana</name>
    <dbReference type="NCBI Taxonomy" id="27376"/>
    <lineage>
        <taxon>Eukaryota</taxon>
        <taxon>Fungi</taxon>
        <taxon>Fungi incertae sedis</taxon>
        <taxon>Mucoromycota</taxon>
        <taxon>Glomeromycotina</taxon>
        <taxon>Glomeromycetes</taxon>
        <taxon>Diversisporales</taxon>
        <taxon>Acaulosporaceae</taxon>
        <taxon>Acaulospora</taxon>
    </lineage>
</organism>
<accession>A0ACA9P3Y6</accession>
<dbReference type="EMBL" id="CAJVPT010029132">
    <property type="protein sequence ID" value="CAG8689153.1"/>
    <property type="molecule type" value="Genomic_DNA"/>
</dbReference>
<protein>
    <submittedName>
        <fullName evidence="1">6038_t:CDS:1</fullName>
    </submittedName>
</protein>
<comment type="caution">
    <text evidence="1">The sequence shown here is derived from an EMBL/GenBank/DDBJ whole genome shotgun (WGS) entry which is preliminary data.</text>
</comment>
<name>A0ACA9P3Y6_9GLOM</name>